<protein>
    <submittedName>
        <fullName evidence="1">4-hydroxyacetophenone monooxygenase</fullName>
        <ecNumber evidence="1">1.14.13.84</ecNumber>
    </submittedName>
</protein>
<organism evidence="1 2">
    <name type="scientific">Ferrovum myxofaciens</name>
    <dbReference type="NCBI Taxonomy" id="416213"/>
    <lineage>
        <taxon>Bacteria</taxon>
        <taxon>Pseudomonadati</taxon>
        <taxon>Pseudomonadota</taxon>
        <taxon>Betaproteobacteria</taxon>
        <taxon>Ferrovales</taxon>
        <taxon>Ferrovaceae</taxon>
        <taxon>Ferrovum</taxon>
    </lineage>
</organism>
<dbReference type="EC" id="1.14.13.84" evidence="1"/>
<dbReference type="PANTHER" id="PTHR42877">
    <property type="entry name" value="L-ORNITHINE N(5)-MONOOXYGENASE-RELATED"/>
    <property type="match status" value="1"/>
</dbReference>
<comment type="caution">
    <text evidence="1">The sequence shown here is derived from an EMBL/GenBank/DDBJ whole genome shotgun (WGS) entry which is preliminary data.</text>
</comment>
<dbReference type="Proteomes" id="UP000075653">
    <property type="component" value="Unassembled WGS sequence"/>
</dbReference>
<accession>A0A149W0D2</accession>
<dbReference type="InterPro" id="IPR036188">
    <property type="entry name" value="FAD/NAD-bd_sf"/>
</dbReference>
<dbReference type="SUPFAM" id="SSF51905">
    <property type="entry name" value="FAD/NAD(P)-binding domain"/>
    <property type="match status" value="2"/>
</dbReference>
<evidence type="ECO:0000313" key="2">
    <source>
        <dbReference type="Proteomes" id="UP000075653"/>
    </source>
</evidence>
<dbReference type="Pfam" id="PF13738">
    <property type="entry name" value="Pyr_redox_3"/>
    <property type="match status" value="1"/>
</dbReference>
<name>A0A149W0D2_9PROT</name>
<dbReference type="Gene3D" id="3.50.50.60">
    <property type="entry name" value="FAD/NAD(P)-binding domain"/>
    <property type="match status" value="2"/>
</dbReference>
<dbReference type="InterPro" id="IPR051209">
    <property type="entry name" value="FAD-bind_Monooxygenase_sf"/>
</dbReference>
<dbReference type="EMBL" id="LRRD01000007">
    <property type="protein sequence ID" value="KXW58932.1"/>
    <property type="molecule type" value="Genomic_DNA"/>
</dbReference>
<proteinExistence type="predicted"/>
<reference evidence="1 2" key="1">
    <citation type="submission" date="2016-01" db="EMBL/GenBank/DDBJ databases">
        <title>Genome sequence of the acidophilic iron oxidising Ferrovum strain Z-31.</title>
        <authorList>
            <person name="Poehlein A."/>
            <person name="Ullrich S.R."/>
            <person name="Schloemann M."/>
            <person name="Muehling M."/>
            <person name="Daniel R."/>
        </authorList>
    </citation>
    <scope>NUCLEOTIDE SEQUENCE [LARGE SCALE GENOMIC DNA]</scope>
    <source>
        <strain evidence="1 2">Z-31</strain>
    </source>
</reference>
<keyword evidence="1" id="KW-0503">Monooxygenase</keyword>
<keyword evidence="2" id="KW-1185">Reference proteome</keyword>
<keyword evidence="1" id="KW-0560">Oxidoreductase</keyword>
<dbReference type="PATRIC" id="fig|1789004.3.peg.453"/>
<dbReference type="PANTHER" id="PTHR42877:SF4">
    <property type="entry name" value="FAD_NAD(P)-BINDING DOMAIN-CONTAINING PROTEIN-RELATED"/>
    <property type="match status" value="1"/>
</dbReference>
<gene>
    <name evidence="1" type="primary">hapE</name>
    <name evidence="1" type="ORF">FEMY_04520</name>
</gene>
<evidence type="ECO:0000313" key="1">
    <source>
        <dbReference type="EMBL" id="KXW58932.1"/>
    </source>
</evidence>
<dbReference type="GO" id="GO:0033767">
    <property type="term" value="F:4-hydroxyacetophenone monooxygenase activity"/>
    <property type="evidence" value="ECO:0007669"/>
    <property type="project" value="UniProtKB-EC"/>
</dbReference>
<dbReference type="AlphaFoldDB" id="A0A149W0D2"/>
<dbReference type="STRING" id="1789004.FEMY_04520"/>
<sequence length="494" mass="56273">MVCQSESLMTVSPPPHHWPLIIIGTGFAGLSIALHRMKAGQEDFIVLEQAQSPGGTWRDNRYPGCACDVPSHLYSLSCAPPWDWQRKYAEAPEIEAYLAHLAHSLGSRIRYQAQVKSAAWQAQKQLWQVELNDGSRLTCRFLVAGVGPLSEPAWPDLPGLKNFTGPLLHTARWPKDQTLKGQRVGLIGTGASAIQVGPALAQEVAQLIIFQRTAPWVVDRKDHSYATGTRRLLQRLPFLRQTYRAWLYLTRELKGLAFLWPGLMHRIEGGVRRNLAHKVANPQLRQKIMPTTPLGCKRILLSDTWWSTLELPHVTLETDPIHHIEAAHLVTETGARHALDVLVLATGFRYQDNPMARLFKGENGLTLEEFWKKQRSAYLGMMMPSFPNFFLLTGPFTGLGHNSIVFMIECQTRWIQAALAHVTTQRKNEFRVRAQVYEAFAKEMNQRSKKTLWMQGCQSWYLDPAGRNTALWPGFSLSYWWRTRHFNAKDFEYA</sequence>